<evidence type="ECO:0000256" key="4">
    <source>
        <dbReference type="ARBA" id="ARBA00022490"/>
    </source>
</evidence>
<organism evidence="8 9">
    <name type="scientific">Entomortierella parvispora</name>
    <dbReference type="NCBI Taxonomy" id="205924"/>
    <lineage>
        <taxon>Eukaryota</taxon>
        <taxon>Fungi</taxon>
        <taxon>Fungi incertae sedis</taxon>
        <taxon>Mucoromycota</taxon>
        <taxon>Mortierellomycotina</taxon>
        <taxon>Mortierellomycetes</taxon>
        <taxon>Mortierellales</taxon>
        <taxon>Mortierellaceae</taxon>
        <taxon>Entomortierella</taxon>
    </lineage>
</organism>
<dbReference type="InterPro" id="IPR004443">
    <property type="entry name" value="YjeF_N_dom"/>
</dbReference>
<accession>A0A9P3M1V1</accession>
<dbReference type="AlphaFoldDB" id="A0A9P3M1V1"/>
<dbReference type="OrthoDB" id="10030313at2759"/>
<feature type="region of interest" description="Disordered" evidence="5">
    <location>
        <begin position="162"/>
        <end position="292"/>
    </location>
</feature>
<dbReference type="PROSITE" id="PS51512">
    <property type="entry name" value="DFDF"/>
    <property type="match status" value="1"/>
</dbReference>
<feature type="region of interest" description="Disordered" evidence="5">
    <location>
        <begin position="136"/>
        <end position="155"/>
    </location>
</feature>
<dbReference type="SUPFAM" id="SSF64153">
    <property type="entry name" value="YjeF N-terminal domain-like"/>
    <property type="match status" value="1"/>
</dbReference>
<dbReference type="GO" id="GO:0000932">
    <property type="term" value="C:P-body"/>
    <property type="evidence" value="ECO:0007669"/>
    <property type="project" value="UniProtKB-SubCell"/>
</dbReference>
<keyword evidence="4" id="KW-0963">Cytoplasm</keyword>
<name>A0A9P3M1V1_9FUNG</name>
<feature type="region of interest" description="Disordered" evidence="5">
    <location>
        <begin position="71"/>
        <end position="91"/>
    </location>
</feature>
<dbReference type="PANTHER" id="PTHR13612:SF0">
    <property type="entry name" value="ENHANCER OF MRNA-DECAPPING PROTEIN 3"/>
    <property type="match status" value="1"/>
</dbReference>
<reference evidence="8" key="1">
    <citation type="submission" date="2021-11" db="EMBL/GenBank/DDBJ databases">
        <authorList>
            <person name="Herlambang A."/>
            <person name="Guo Y."/>
            <person name="Takashima Y."/>
            <person name="Nishizawa T."/>
        </authorList>
    </citation>
    <scope>NUCLEOTIDE SEQUENCE</scope>
    <source>
        <strain evidence="8">E1425</strain>
    </source>
</reference>
<feature type="domain" description="DFDF" evidence="7">
    <location>
        <begin position="288"/>
        <end position="324"/>
    </location>
</feature>
<proteinExistence type="inferred from homology"/>
<evidence type="ECO:0000256" key="5">
    <source>
        <dbReference type="SAM" id="MobiDB-lite"/>
    </source>
</evidence>
<dbReference type="EMBL" id="BQFW01000015">
    <property type="protein sequence ID" value="GJJ78622.1"/>
    <property type="molecule type" value="Genomic_DNA"/>
</dbReference>
<dbReference type="GO" id="GO:0003729">
    <property type="term" value="F:mRNA binding"/>
    <property type="evidence" value="ECO:0007669"/>
    <property type="project" value="TreeGrafter"/>
</dbReference>
<comment type="caution">
    <text evidence="8">The sequence shown here is derived from an EMBL/GenBank/DDBJ whole genome shotgun (WGS) entry which is preliminary data.</text>
</comment>
<keyword evidence="9" id="KW-1185">Reference proteome</keyword>
<dbReference type="Gene3D" id="3.40.50.10260">
    <property type="entry name" value="YjeF N-terminal domain"/>
    <property type="match status" value="1"/>
</dbReference>
<feature type="compositionally biased region" description="Low complexity" evidence="5">
    <location>
        <begin position="242"/>
        <end position="259"/>
    </location>
</feature>
<dbReference type="InterPro" id="IPR036652">
    <property type="entry name" value="YjeF_N_dom_sf"/>
</dbReference>
<evidence type="ECO:0000256" key="3">
    <source>
        <dbReference type="ARBA" id="ARBA00015797"/>
    </source>
</evidence>
<sequence length="753" mass="80611">MAAAFIGLSVKVLMTNGTSLKGHVADVNQNTQRLMLQDVVIQFAGDPTVRVMTSFSIAGGEIQDLQVLPTQPAVHPPSRQDLDPSSPTVSTISVSTTRTSASNSTVVQGSAAAGAAAVARHQMHQQHETIHAPLVAPSPSQLPAHPHPNAPVSAIPYHDPAIISFKHPGNVTPSQQSQQQQHTRHSDNQTVTEKLSSTKIRPSSRQQQQQSHHQHNNDPFLTVAESSATESVSRGPRRNRRSNNMNNHSGSNNYNNNMSDYGSPRTPHQTVHGKRTARRNKEPIHEWAQRDSEDFKDEDFDFQSNLGLFDKARVFAEIREADDTAPESLLVNLNRNPDRARAMGESPMLRKLLPTENVLDPAPNRRMGYGSKKSTQCGNEDASSSQDEDDGDESDEEEEDDDGNDSWNSSSVEESTLTPGTIAVKKGSAAQGRANGIVPSVTALEIPASVMASAAAGGAGTALTNGLGHDGVSSGNTSASGVKKRSIKIQTLSGVACPAVTSAQMLEVERLSASEMGLSDEQLVENGGRGAAMMCLQALGGSRRIQPNNHNSAPVVVILAGNNRTGAYALCAARHLSNHGCLVQAFLAGSNHEGQLHAMVAAQTRGFLATGGEILHTIAELPQAASTPVDIIVDGLLGYQFTVRDLVDSYERETVCDLMDWANDNKAPVLSLDMPSGVDGTTGEKTDKGHKFCIRPKWTLCLGAPKTGCRSRAITGELFMTDLGIPRACWKRAGVKGWSMPWGADFLVGLEYL</sequence>
<feature type="compositionally biased region" description="Acidic residues" evidence="5">
    <location>
        <begin position="386"/>
        <end position="404"/>
    </location>
</feature>
<evidence type="ECO:0000313" key="8">
    <source>
        <dbReference type="EMBL" id="GJJ78622.1"/>
    </source>
</evidence>
<dbReference type="PROSITE" id="PS51385">
    <property type="entry name" value="YJEF_N"/>
    <property type="match status" value="1"/>
</dbReference>
<feature type="domain" description="YjeF N-terminal" evidence="6">
    <location>
        <begin position="505"/>
        <end position="731"/>
    </location>
</feature>
<dbReference type="Pfam" id="PF09532">
    <property type="entry name" value="FDF"/>
    <property type="match status" value="1"/>
</dbReference>
<dbReference type="SMART" id="SM01199">
    <property type="entry name" value="FDF"/>
    <property type="match status" value="1"/>
</dbReference>
<dbReference type="GO" id="GO:0031087">
    <property type="term" value="P:deadenylation-independent decapping of nuclear-transcribed mRNA"/>
    <property type="evidence" value="ECO:0007669"/>
    <property type="project" value="TreeGrafter"/>
</dbReference>
<protein>
    <recommendedName>
        <fullName evidence="3">Enhancer of mRNA-decapping protein 3</fullName>
    </recommendedName>
</protein>
<dbReference type="PANTHER" id="PTHR13612">
    <property type="entry name" value="ENHANCER OF MRNA-DECAPPING PROTEIN 3"/>
    <property type="match status" value="1"/>
</dbReference>
<dbReference type="GO" id="GO:0033962">
    <property type="term" value="P:P-body assembly"/>
    <property type="evidence" value="ECO:0007669"/>
    <property type="project" value="TreeGrafter"/>
</dbReference>
<evidence type="ECO:0000259" key="7">
    <source>
        <dbReference type="PROSITE" id="PS51512"/>
    </source>
</evidence>
<dbReference type="Pfam" id="PF03853">
    <property type="entry name" value="YjeF_N"/>
    <property type="match status" value="1"/>
</dbReference>
<evidence type="ECO:0000313" key="9">
    <source>
        <dbReference type="Proteomes" id="UP000827284"/>
    </source>
</evidence>
<feature type="compositionally biased region" description="Basic and acidic residues" evidence="5">
    <location>
        <begin position="279"/>
        <end position="292"/>
    </location>
</feature>
<comment type="subcellular location">
    <subcellularLocation>
        <location evidence="1">Cytoplasm</location>
        <location evidence="1">P-body</location>
    </subcellularLocation>
</comment>
<evidence type="ECO:0000256" key="1">
    <source>
        <dbReference type="ARBA" id="ARBA00004201"/>
    </source>
</evidence>
<evidence type="ECO:0000256" key="2">
    <source>
        <dbReference type="ARBA" id="ARBA00006610"/>
    </source>
</evidence>
<comment type="similarity">
    <text evidence="2">Belongs to the EDC3 family.</text>
</comment>
<dbReference type="Proteomes" id="UP000827284">
    <property type="component" value="Unassembled WGS sequence"/>
</dbReference>
<dbReference type="InterPro" id="IPR025762">
    <property type="entry name" value="DFDF"/>
</dbReference>
<reference evidence="8" key="2">
    <citation type="journal article" date="2022" name="Microbiol. Resour. Announc.">
        <title>Whole-Genome Sequence of Entomortierella parvispora E1425, a Mucoromycotan Fungus Associated with Burkholderiaceae-Related Endosymbiotic Bacteria.</title>
        <authorList>
            <person name="Herlambang A."/>
            <person name="Guo Y."/>
            <person name="Takashima Y."/>
            <person name="Narisawa K."/>
            <person name="Ohta H."/>
            <person name="Nishizawa T."/>
        </authorList>
    </citation>
    <scope>NUCLEOTIDE SEQUENCE</scope>
    <source>
        <strain evidence="8">E1425</strain>
    </source>
</reference>
<feature type="region of interest" description="Disordered" evidence="5">
    <location>
        <begin position="340"/>
        <end position="431"/>
    </location>
</feature>
<dbReference type="InterPro" id="IPR019050">
    <property type="entry name" value="FDF_dom"/>
</dbReference>
<gene>
    <name evidence="8" type="ORF">EMPS_10981</name>
</gene>
<feature type="compositionally biased region" description="Polar residues" evidence="5">
    <location>
        <begin position="188"/>
        <end position="201"/>
    </location>
</feature>
<evidence type="ECO:0000259" key="6">
    <source>
        <dbReference type="PROSITE" id="PS51385"/>
    </source>
</evidence>